<dbReference type="Gene3D" id="3.40.30.10">
    <property type="entry name" value="Glutaredoxin"/>
    <property type="match status" value="1"/>
</dbReference>
<dbReference type="EMBL" id="PFFQ01000012">
    <property type="protein sequence ID" value="PIW18660.1"/>
    <property type="molecule type" value="Genomic_DNA"/>
</dbReference>
<dbReference type="Pfam" id="PF02798">
    <property type="entry name" value="GST_N"/>
    <property type="match status" value="1"/>
</dbReference>
<reference evidence="6 7" key="1">
    <citation type="submission" date="2017-09" db="EMBL/GenBank/DDBJ databases">
        <title>Depth-based differentiation of microbial function through sediment-hosted aquifers and enrichment of novel symbionts in the deep terrestrial subsurface.</title>
        <authorList>
            <person name="Probst A.J."/>
            <person name="Ladd B."/>
            <person name="Jarett J.K."/>
            <person name="Geller-Mcgrath D.E."/>
            <person name="Sieber C.M."/>
            <person name="Emerson J.B."/>
            <person name="Anantharaman K."/>
            <person name="Thomas B.C."/>
            <person name="Malmstrom R."/>
            <person name="Stieglmeier M."/>
            <person name="Klingl A."/>
            <person name="Woyke T."/>
            <person name="Ryan C.M."/>
            <person name="Banfield J.F."/>
        </authorList>
    </citation>
    <scope>NUCLEOTIDE SEQUENCE [LARGE SCALE GENOMIC DNA]</scope>
    <source>
        <strain evidence="6">CG17_big_fil_post_rev_8_21_14_2_50_48_46</strain>
    </source>
</reference>
<dbReference type="PROSITE" id="PS50404">
    <property type="entry name" value="GST_NTER"/>
    <property type="match status" value="1"/>
</dbReference>
<name>A0A2M7G978_9BACT</name>
<dbReference type="InterPro" id="IPR036249">
    <property type="entry name" value="Thioredoxin-like_sf"/>
</dbReference>
<dbReference type="InterPro" id="IPR010987">
    <property type="entry name" value="Glutathione-S-Trfase_C-like"/>
</dbReference>
<dbReference type="InterPro" id="IPR036282">
    <property type="entry name" value="Glutathione-S-Trfase_C_sf"/>
</dbReference>
<comment type="similarity">
    <text evidence="1 3">Belongs to the GST superfamily.</text>
</comment>
<evidence type="ECO:0000313" key="6">
    <source>
        <dbReference type="EMBL" id="PIW18660.1"/>
    </source>
</evidence>
<dbReference type="Pfam" id="PF00043">
    <property type="entry name" value="GST_C"/>
    <property type="match status" value="1"/>
</dbReference>
<organism evidence="6 7">
    <name type="scientific">bacterium (Candidatus Blackallbacteria) CG17_big_fil_post_rev_8_21_14_2_50_48_46</name>
    <dbReference type="NCBI Taxonomy" id="2014261"/>
    <lineage>
        <taxon>Bacteria</taxon>
        <taxon>Candidatus Blackallbacteria</taxon>
    </lineage>
</organism>
<evidence type="ECO:0000256" key="3">
    <source>
        <dbReference type="RuleBase" id="RU003494"/>
    </source>
</evidence>
<evidence type="ECO:0000256" key="1">
    <source>
        <dbReference type="ARBA" id="ARBA00007409"/>
    </source>
</evidence>
<dbReference type="FunFam" id="3.40.30.10:FF:000039">
    <property type="entry name" value="Glutathione S-transferase domain"/>
    <property type="match status" value="1"/>
</dbReference>
<proteinExistence type="inferred from homology"/>
<dbReference type="PANTHER" id="PTHR44051">
    <property type="entry name" value="GLUTATHIONE S-TRANSFERASE-RELATED"/>
    <property type="match status" value="1"/>
</dbReference>
<dbReference type="PROSITE" id="PS50405">
    <property type="entry name" value="GST_CTER"/>
    <property type="match status" value="1"/>
</dbReference>
<dbReference type="PANTHER" id="PTHR44051:SF8">
    <property type="entry name" value="GLUTATHIONE S-TRANSFERASE GSTA"/>
    <property type="match status" value="1"/>
</dbReference>
<evidence type="ECO:0000256" key="2">
    <source>
        <dbReference type="ARBA" id="ARBA00022679"/>
    </source>
</evidence>
<dbReference type="GO" id="GO:0016740">
    <property type="term" value="F:transferase activity"/>
    <property type="evidence" value="ECO:0007669"/>
    <property type="project" value="UniProtKB-KW"/>
</dbReference>
<dbReference type="SUPFAM" id="SSF52833">
    <property type="entry name" value="Thioredoxin-like"/>
    <property type="match status" value="1"/>
</dbReference>
<protein>
    <submittedName>
        <fullName evidence="6">Glutathione S-transferase</fullName>
    </submittedName>
</protein>
<evidence type="ECO:0000313" key="7">
    <source>
        <dbReference type="Proteomes" id="UP000231019"/>
    </source>
</evidence>
<dbReference type="InterPro" id="IPR004046">
    <property type="entry name" value="GST_C"/>
</dbReference>
<sequence length="232" mass="26322">MYSILSQGRQGFRDHQVWGKMRYPLRRLTAMLKLYDLNLSPNAFKVRAVLHELELPFETIPVDIMQGGGQTPEYLAKNPNGKVPVLEDGEFVLWESNAIIKYLARLKPEAGLLPEDARPLARLDQWLFWQSGHYYTPIINLAVEKMFKPMAGKEPDAVLVASLTQDFLRLTQVLNQGLTGREFLLGRISVADFALASTLVPRQQLGLDISAFPAVAAWIERMEARESWKKAK</sequence>
<evidence type="ECO:0000259" key="5">
    <source>
        <dbReference type="PROSITE" id="PS50405"/>
    </source>
</evidence>
<keyword evidence="2 6" id="KW-0808">Transferase</keyword>
<evidence type="ECO:0000259" key="4">
    <source>
        <dbReference type="PROSITE" id="PS50404"/>
    </source>
</evidence>
<dbReference type="AlphaFoldDB" id="A0A2M7G978"/>
<accession>A0A2M7G978</accession>
<gene>
    <name evidence="6" type="ORF">COW36_05030</name>
</gene>
<dbReference type="SFLD" id="SFLDS00019">
    <property type="entry name" value="Glutathione_Transferase_(cytos"/>
    <property type="match status" value="1"/>
</dbReference>
<feature type="domain" description="GST N-terminal" evidence="4">
    <location>
        <begin position="30"/>
        <end position="111"/>
    </location>
</feature>
<dbReference type="InterPro" id="IPR004045">
    <property type="entry name" value="Glutathione_S-Trfase_N"/>
</dbReference>
<dbReference type="InterPro" id="IPR040079">
    <property type="entry name" value="Glutathione_S-Trfase"/>
</dbReference>
<dbReference type="SUPFAM" id="SSF47616">
    <property type="entry name" value="GST C-terminal domain-like"/>
    <property type="match status" value="1"/>
</dbReference>
<dbReference type="SFLD" id="SFLDG01150">
    <property type="entry name" value="Main.1:_Beta-like"/>
    <property type="match status" value="1"/>
</dbReference>
<comment type="caution">
    <text evidence="6">The sequence shown here is derived from an EMBL/GenBank/DDBJ whole genome shotgun (WGS) entry which is preliminary data.</text>
</comment>
<dbReference type="CDD" id="cd03056">
    <property type="entry name" value="GST_N_4"/>
    <property type="match status" value="1"/>
</dbReference>
<dbReference type="Gene3D" id="1.20.1050.10">
    <property type="match status" value="1"/>
</dbReference>
<feature type="domain" description="GST C-terminal" evidence="5">
    <location>
        <begin position="116"/>
        <end position="232"/>
    </location>
</feature>
<dbReference type="SFLD" id="SFLDG00358">
    <property type="entry name" value="Main_(cytGST)"/>
    <property type="match status" value="1"/>
</dbReference>
<dbReference type="Proteomes" id="UP000231019">
    <property type="component" value="Unassembled WGS sequence"/>
</dbReference>